<feature type="region of interest" description="Disordered" evidence="1">
    <location>
        <begin position="1"/>
        <end position="29"/>
    </location>
</feature>
<dbReference type="RefSeq" id="WP_382413486.1">
    <property type="nucleotide sequence ID" value="NZ_AP031500.1"/>
</dbReference>
<dbReference type="EMBL" id="JBHRTL010000001">
    <property type="protein sequence ID" value="MFC3153630.1"/>
    <property type="molecule type" value="Genomic_DNA"/>
</dbReference>
<feature type="compositionally biased region" description="Polar residues" evidence="1">
    <location>
        <begin position="1"/>
        <end position="14"/>
    </location>
</feature>
<name>A0ABV7HIC4_9GAMM</name>
<evidence type="ECO:0000313" key="2">
    <source>
        <dbReference type="EMBL" id="MFC3153630.1"/>
    </source>
</evidence>
<proteinExistence type="predicted"/>
<evidence type="ECO:0000256" key="1">
    <source>
        <dbReference type="SAM" id="MobiDB-lite"/>
    </source>
</evidence>
<accession>A0ABV7HIC4</accession>
<dbReference type="SUPFAM" id="SSF63825">
    <property type="entry name" value="YWTD domain"/>
    <property type="match status" value="1"/>
</dbReference>
<reference evidence="3" key="1">
    <citation type="journal article" date="2019" name="Int. J. Syst. Evol. Microbiol.">
        <title>The Global Catalogue of Microorganisms (GCM) 10K type strain sequencing project: providing services to taxonomists for standard genome sequencing and annotation.</title>
        <authorList>
            <consortium name="The Broad Institute Genomics Platform"/>
            <consortium name="The Broad Institute Genome Sequencing Center for Infectious Disease"/>
            <person name="Wu L."/>
            <person name="Ma J."/>
        </authorList>
    </citation>
    <scope>NUCLEOTIDE SEQUENCE [LARGE SCALE GENOMIC DNA]</scope>
    <source>
        <strain evidence="3">KCTC 52141</strain>
    </source>
</reference>
<dbReference type="PANTHER" id="PTHR31270:SF1">
    <property type="entry name" value="GLUTAMINYL-PEPTIDE CYCLOTRANSFERASE"/>
    <property type="match status" value="1"/>
</dbReference>
<dbReference type="PANTHER" id="PTHR31270">
    <property type="entry name" value="GLUTAMINYL-PEPTIDE CYCLOTRANSFERASE"/>
    <property type="match status" value="1"/>
</dbReference>
<dbReference type="Pfam" id="PF05096">
    <property type="entry name" value="Glu_cyclase_2"/>
    <property type="match status" value="1"/>
</dbReference>
<keyword evidence="3" id="KW-1185">Reference proteome</keyword>
<dbReference type="InterPro" id="IPR015943">
    <property type="entry name" value="WD40/YVTN_repeat-like_dom_sf"/>
</dbReference>
<dbReference type="Proteomes" id="UP001595548">
    <property type="component" value="Unassembled WGS sequence"/>
</dbReference>
<sequence length="309" mass="34885">MFTRASSAIMANSQEPDDLPHPQRHNRPRKKRWQYPVAYLLLALVSLANPVSHADPADQAPVKLNYQLLQSRPLKSPFFTQGLEIHEGQLLQSSGLYGKSKLVSRPLNDTAVTAGATWQHALNKQYFAEGLTVFNNTVYLLSWREQTLWRFDVATGKLLGRNTYQGEGWGLTNDQQHLIRSDGSDTLFFHDPETLDLKYRLQVTRNGQAVKNINELEFAQGLIWANIWFSSEIIAIDPASGAVKAVVDIAEFAKRERARNPDPNAVANGIAFDSRNKSFWVTGKHWSQLYQLHIDTDALTRPLSKGQHP</sequence>
<comment type="caution">
    <text evidence="2">The sequence shown here is derived from an EMBL/GenBank/DDBJ whole genome shotgun (WGS) entry which is preliminary data.</text>
</comment>
<protein>
    <submittedName>
        <fullName evidence="2">Glutaminyl-peptide cyclotransferase</fullName>
    </submittedName>
</protein>
<dbReference type="InterPro" id="IPR007788">
    <property type="entry name" value="QCT"/>
</dbReference>
<dbReference type="Gene3D" id="2.130.10.10">
    <property type="entry name" value="YVTN repeat-like/Quinoprotein amine dehydrogenase"/>
    <property type="match status" value="1"/>
</dbReference>
<evidence type="ECO:0000313" key="3">
    <source>
        <dbReference type="Proteomes" id="UP001595548"/>
    </source>
</evidence>
<gene>
    <name evidence="2" type="ORF">ACFOEB_00305</name>
</gene>
<organism evidence="2 3">
    <name type="scientific">Gilvimarinus japonicus</name>
    <dbReference type="NCBI Taxonomy" id="1796469"/>
    <lineage>
        <taxon>Bacteria</taxon>
        <taxon>Pseudomonadati</taxon>
        <taxon>Pseudomonadota</taxon>
        <taxon>Gammaproteobacteria</taxon>
        <taxon>Cellvibrionales</taxon>
        <taxon>Cellvibrionaceae</taxon>
        <taxon>Gilvimarinus</taxon>
    </lineage>
</organism>